<dbReference type="InterPro" id="IPR035960">
    <property type="entry name" value="Secretoglobin_sf"/>
</dbReference>
<dbReference type="Gene3D" id="1.10.210.10">
    <property type="entry name" value="Secretoglobin"/>
    <property type="match status" value="1"/>
</dbReference>
<evidence type="ECO:0000313" key="11">
    <source>
        <dbReference type="RefSeq" id="XP_054828633.1"/>
    </source>
</evidence>
<evidence type="ECO:0000256" key="6">
    <source>
        <dbReference type="ARBA" id="ARBA00023157"/>
    </source>
</evidence>
<dbReference type="KEGG" id="emc:129325114"/>
<dbReference type="GO" id="GO:0005615">
    <property type="term" value="C:extracellular space"/>
    <property type="evidence" value="ECO:0007669"/>
    <property type="project" value="TreeGrafter"/>
</dbReference>
<dbReference type="Pfam" id="PF01099">
    <property type="entry name" value="Uteroglobin"/>
    <property type="match status" value="1"/>
</dbReference>
<evidence type="ECO:0000256" key="5">
    <source>
        <dbReference type="ARBA" id="ARBA00023005"/>
    </source>
</evidence>
<keyword evidence="5" id="KW-0593">Phospholipase A2 inhibitor</keyword>
<name>A0AA97KSV2_EUBMA</name>
<dbReference type="PROSITE" id="PS51311">
    <property type="entry name" value="SCGB"/>
    <property type="match status" value="1"/>
</dbReference>
<keyword evidence="4 9" id="KW-0732">Signal</keyword>
<organism evidence="10 11">
    <name type="scientific">Eublepharis macularius</name>
    <name type="common">Leopard gecko</name>
    <name type="synonym">Cyrtodactylus macularius</name>
    <dbReference type="NCBI Taxonomy" id="481883"/>
    <lineage>
        <taxon>Eukaryota</taxon>
        <taxon>Metazoa</taxon>
        <taxon>Chordata</taxon>
        <taxon>Craniata</taxon>
        <taxon>Vertebrata</taxon>
        <taxon>Euteleostomi</taxon>
        <taxon>Lepidosauria</taxon>
        <taxon>Squamata</taxon>
        <taxon>Bifurcata</taxon>
        <taxon>Gekkota</taxon>
        <taxon>Eublepharidae</taxon>
        <taxon>Eublepharinae</taxon>
        <taxon>Eublepharis</taxon>
    </lineage>
</organism>
<dbReference type="GO" id="GO:0019834">
    <property type="term" value="F:phospholipase A2 inhibitor activity"/>
    <property type="evidence" value="ECO:0007669"/>
    <property type="project" value="UniProtKB-KW"/>
</dbReference>
<feature type="chain" id="PRO_5041666876" description="Uteroglobin" evidence="9">
    <location>
        <begin position="22"/>
        <end position="93"/>
    </location>
</feature>
<evidence type="ECO:0000256" key="7">
    <source>
        <dbReference type="ARBA" id="ARBA00031712"/>
    </source>
</evidence>
<accession>A0AA97KSV2</accession>
<evidence type="ECO:0000256" key="1">
    <source>
        <dbReference type="ARBA" id="ARBA00004613"/>
    </source>
</evidence>
<gene>
    <name evidence="11" type="primary">LOC129325114</name>
</gene>
<dbReference type="GO" id="GO:0007165">
    <property type="term" value="P:signal transduction"/>
    <property type="evidence" value="ECO:0007669"/>
    <property type="project" value="InterPro"/>
</dbReference>
<evidence type="ECO:0000256" key="2">
    <source>
        <dbReference type="ARBA" id="ARBA00020696"/>
    </source>
</evidence>
<dbReference type="InterPro" id="IPR016126">
    <property type="entry name" value="Secretoglobin"/>
</dbReference>
<dbReference type="SUPFAM" id="SSF48201">
    <property type="entry name" value="Uteroglobin-like"/>
    <property type="match status" value="1"/>
</dbReference>
<dbReference type="PANTHER" id="PTHR11332:SF6">
    <property type="entry name" value="SECRETOGLOBIN FAMILY 1D MEMBER 4"/>
    <property type="match status" value="1"/>
</dbReference>
<dbReference type="GeneID" id="129325114"/>
<keyword evidence="10" id="KW-1185">Reference proteome</keyword>
<protein>
    <recommendedName>
        <fullName evidence="2">Uteroglobin</fullName>
    </recommendedName>
    <alternativeName>
        <fullName evidence="7">Secretoglobin family 1A member 1</fullName>
    </alternativeName>
</protein>
<feature type="signal peptide" evidence="9">
    <location>
        <begin position="1"/>
        <end position="21"/>
    </location>
</feature>
<dbReference type="AlphaFoldDB" id="A0AA97KSV2"/>
<proteinExistence type="inferred from homology"/>
<dbReference type="Proteomes" id="UP001190640">
    <property type="component" value="Chromosome 2"/>
</dbReference>
<dbReference type="PANTHER" id="PTHR11332">
    <property type="entry name" value="SECRETOGLOBIN FAMILY 1D"/>
    <property type="match status" value="1"/>
</dbReference>
<comment type="subcellular location">
    <subcellularLocation>
        <location evidence="1">Secreted</location>
    </subcellularLocation>
</comment>
<keyword evidence="6" id="KW-1015">Disulfide bond</keyword>
<dbReference type="PRINTS" id="PR00486">
    <property type="entry name" value="UTEROGLOBIN"/>
</dbReference>
<dbReference type="RefSeq" id="XP_054828633.1">
    <property type="nucleotide sequence ID" value="XM_054972658.1"/>
</dbReference>
<sequence length="93" mass="10193">MKLMTVLLLVTLAMCCYSAAGAEPCPILIDILTQFLFAPEQQYMETIAPFAPSREMKQAVSDLKQCALKLPIDVLLAKGRVLTNVLAKCSEMS</sequence>
<evidence type="ECO:0000256" key="8">
    <source>
        <dbReference type="ARBA" id="ARBA00038364"/>
    </source>
</evidence>
<evidence type="ECO:0000256" key="3">
    <source>
        <dbReference type="ARBA" id="ARBA00022525"/>
    </source>
</evidence>
<evidence type="ECO:0000256" key="4">
    <source>
        <dbReference type="ARBA" id="ARBA00022729"/>
    </source>
</evidence>
<evidence type="ECO:0000313" key="10">
    <source>
        <dbReference type="Proteomes" id="UP001190640"/>
    </source>
</evidence>
<reference evidence="11" key="1">
    <citation type="submission" date="2025-08" db="UniProtKB">
        <authorList>
            <consortium name="RefSeq"/>
        </authorList>
    </citation>
    <scope>IDENTIFICATION</scope>
    <source>
        <tissue evidence="11">Blood</tissue>
    </source>
</reference>
<dbReference type="InterPro" id="IPR000329">
    <property type="entry name" value="Uteroglobin"/>
</dbReference>
<comment type="similarity">
    <text evidence="8">Belongs to the secretoglobin family. Lipophilin subfamily.</text>
</comment>
<keyword evidence="3" id="KW-0964">Secreted</keyword>
<evidence type="ECO:0000256" key="9">
    <source>
        <dbReference type="SAM" id="SignalP"/>
    </source>
</evidence>